<accession>A0A409W1U2</accession>
<feature type="compositionally biased region" description="Basic residues" evidence="1">
    <location>
        <begin position="136"/>
        <end position="146"/>
    </location>
</feature>
<feature type="region of interest" description="Disordered" evidence="1">
    <location>
        <begin position="1457"/>
        <end position="1484"/>
    </location>
</feature>
<feature type="compositionally biased region" description="Polar residues" evidence="1">
    <location>
        <begin position="499"/>
        <end position="517"/>
    </location>
</feature>
<evidence type="ECO:0000256" key="1">
    <source>
        <dbReference type="SAM" id="MobiDB-lite"/>
    </source>
</evidence>
<feature type="compositionally biased region" description="Polar residues" evidence="1">
    <location>
        <begin position="879"/>
        <end position="894"/>
    </location>
</feature>
<feature type="compositionally biased region" description="Low complexity" evidence="1">
    <location>
        <begin position="532"/>
        <end position="549"/>
    </location>
</feature>
<feature type="compositionally biased region" description="Polar residues" evidence="1">
    <location>
        <begin position="1422"/>
        <end position="1437"/>
    </location>
</feature>
<dbReference type="EMBL" id="NHYE01005455">
    <property type="protein sequence ID" value="PPQ72476.1"/>
    <property type="molecule type" value="Genomic_DNA"/>
</dbReference>
<feature type="region of interest" description="Disordered" evidence="1">
    <location>
        <begin position="626"/>
        <end position="685"/>
    </location>
</feature>
<dbReference type="Proteomes" id="UP000284706">
    <property type="component" value="Unassembled WGS sequence"/>
</dbReference>
<feature type="compositionally biased region" description="Polar residues" evidence="1">
    <location>
        <begin position="668"/>
        <end position="685"/>
    </location>
</feature>
<feature type="region of interest" description="Disordered" evidence="1">
    <location>
        <begin position="234"/>
        <end position="282"/>
    </location>
</feature>
<feature type="compositionally biased region" description="Polar residues" evidence="1">
    <location>
        <begin position="1092"/>
        <end position="1106"/>
    </location>
</feature>
<dbReference type="InParanoid" id="A0A409W1U2"/>
<comment type="caution">
    <text evidence="2">The sequence shown here is derived from an EMBL/GenBank/DDBJ whole genome shotgun (WGS) entry which is preliminary data.</text>
</comment>
<feature type="compositionally biased region" description="Polar residues" evidence="1">
    <location>
        <begin position="147"/>
        <end position="162"/>
    </location>
</feature>
<name>A0A409W1U2_9AGAR</name>
<protein>
    <submittedName>
        <fullName evidence="2">Uncharacterized protein</fullName>
    </submittedName>
</protein>
<keyword evidence="3" id="KW-1185">Reference proteome</keyword>
<evidence type="ECO:0000313" key="3">
    <source>
        <dbReference type="Proteomes" id="UP000284706"/>
    </source>
</evidence>
<feature type="compositionally biased region" description="Polar residues" evidence="1">
    <location>
        <begin position="1462"/>
        <end position="1484"/>
    </location>
</feature>
<evidence type="ECO:0000313" key="2">
    <source>
        <dbReference type="EMBL" id="PPQ72476.1"/>
    </source>
</evidence>
<reference evidence="2 3" key="1">
    <citation type="journal article" date="2018" name="Evol. Lett.">
        <title>Horizontal gene cluster transfer increased hallucinogenic mushroom diversity.</title>
        <authorList>
            <person name="Reynolds H.T."/>
            <person name="Vijayakumar V."/>
            <person name="Gluck-Thaler E."/>
            <person name="Korotkin H.B."/>
            <person name="Matheny P.B."/>
            <person name="Slot J.C."/>
        </authorList>
    </citation>
    <scope>NUCLEOTIDE SEQUENCE [LARGE SCALE GENOMIC DNA]</scope>
    <source>
        <strain evidence="2 3">SRW20</strain>
    </source>
</reference>
<feature type="region of interest" description="Disordered" evidence="1">
    <location>
        <begin position="1028"/>
        <end position="1111"/>
    </location>
</feature>
<feature type="compositionally biased region" description="Low complexity" evidence="1">
    <location>
        <begin position="163"/>
        <end position="172"/>
    </location>
</feature>
<feature type="region of interest" description="Disordered" evidence="1">
    <location>
        <begin position="480"/>
        <end position="553"/>
    </location>
</feature>
<feature type="region of interest" description="Disordered" evidence="1">
    <location>
        <begin position="862"/>
        <end position="906"/>
    </location>
</feature>
<feature type="region of interest" description="Disordered" evidence="1">
    <location>
        <begin position="826"/>
        <end position="845"/>
    </location>
</feature>
<gene>
    <name evidence="2" type="ORF">CVT26_003598</name>
</gene>
<organism evidence="2 3">
    <name type="scientific">Gymnopilus dilepis</name>
    <dbReference type="NCBI Taxonomy" id="231916"/>
    <lineage>
        <taxon>Eukaryota</taxon>
        <taxon>Fungi</taxon>
        <taxon>Dikarya</taxon>
        <taxon>Basidiomycota</taxon>
        <taxon>Agaricomycotina</taxon>
        <taxon>Agaricomycetes</taxon>
        <taxon>Agaricomycetidae</taxon>
        <taxon>Agaricales</taxon>
        <taxon>Agaricineae</taxon>
        <taxon>Hymenogastraceae</taxon>
        <taxon>Gymnopilus</taxon>
    </lineage>
</organism>
<proteinExistence type="predicted"/>
<feature type="region of interest" description="Disordered" evidence="1">
    <location>
        <begin position="1414"/>
        <end position="1437"/>
    </location>
</feature>
<feature type="compositionally biased region" description="Polar residues" evidence="1">
    <location>
        <begin position="121"/>
        <end position="135"/>
    </location>
</feature>
<sequence length="1638" mass="181476">MSHNLTLGDVGVNDKIDLASYPDDLDLDRLLEEEFDAQDYLSADSMFDDPYDIFAGEEFEYPPEQYSSLLALEDGPLSSEASEESPVHAAEVSMPEEGNGDGLMRSDENPSPVAQNHERASTSCLPSIHWSSSTTRHPRVGHHGQRQKTSSKVPSHNGQQPFPTSSSPTSGGYPRRLFPPPPRAYFMGARPYLCLATLSSITADPQLQQDSPGEIDAIFGALYPRTAVNKAAKREVSHRDLDGSIPRQPVKQSVSSTRPRKHRKKSPQGLLRAATPPSNLDQPEYQVRRDRFITQPIPTRDISVTAQARFERMVARDAYFTSRGLYDTVERAQQPSIIQYKTLGDGTYTSTQVSVVLPGETEMPQENRFDLSTESGLHSSSGRYPVELAEARTRDTSQRALMQHEQSVQAHQHNEGYEGTERRYIESSINMDNAWITSGAVQCKVEVSTPRLCQDSPSMDTLALAAGLYTLNRSSDVGLNQRPYPDGFGPSFPVIQGFHDTSGSDQSSTRSCESQSPRVDGHEQEQQVSRNTSSYTTAQQPSSTSSPAPLRRYPRWLFPLPSGTEFVGAKTYLNFAMEAQGIMDPILRGQIRSVRKVEFKPLRLPLSHEAHERAAALDTLHTLIPPRPVNQPVSFTHPPTQPHQGPPSATAPNYHPAQTVYQPRDARTNAQPSQPLVISSPKQTPLTQTVSWDNSLRFPSFNTSASRSLQSSNTQTDVSAILSGETETSQNHTFDQSTNSGLRYSSGYQAIELPQTRSEDVSRRDFAQQAQSIQEYSHVSTNLAGMERHYDMHPIVSREQAVTTFTFAAPKPNIPLRAWQVEAQTPTEPQWTTFRDQPPSITNRGWTEMRPKQARTPHLREIGQREEHTPGGMTANYRPPSTSDWGWHSQQECSPSPAGTWPAEEQTSATSPDIMFNEQHAPPGFNGWPAAAWSQTQHEADGMHMSRALVFPACSSRNKMPYSSTLENVIIPDQLDSTNYSVGLSLEPLLKEPFESSGGHPADPSLNEDFNVCEEGTFEFQHSACTDEDALQHHSSPSFLTPDIGDRPSENGAGQRSSDVGLNDTFEDPAHFGLSSPVAQQPRVNEHEQEQEAASDTPSPTTAKQPSSTSLSSLLRRYPRWLFPLPQEGYFVGAKTYLNFAMEKRGIRDPILQGQVWRTMEFKFQTLRPLRRALLKEARERAAALNALHTLIPPRPINRPAPLISPPTQLQQGLPHATASTSCPEQTGYQLTRYNGSSLDVSPPTQMQSVSRENYFPTPSLANTTQGRNLTGISRTPSYPAGPTTTHTMAHDSVVLSGETESTPKYIFGQSTYTGGHSSSGSHAIELLQAHSGSTSQRLPTRNEDSMQAHLHYADDESTTWQYNMESMPNREQGLTMPRYEVPRANGPPDGHIPDSALQYPASPPLPHVYNPIPPRAEHAGSPTSATPLGTMSSDQPSSITHWEWIRMQARLPPPTKAWQAEEQTPAVSQWTTANDPSPSTSNSQWFGTQEYLPPPAEAWQAEEQAPAVSQWMTPNYQSPSTSNWGWSGAHPQQECSPAQAGAWLAEARTSTPSLGRTTHKQPSSLAFNSWHSSAWSHAAQHSVGDTQIPTSYVPSTDIQHQQQNRKEAYGWGHQEMMDQVHDRGNLEQLNTHQLSWE</sequence>
<feature type="region of interest" description="Disordered" evidence="1">
    <location>
        <begin position="75"/>
        <end position="178"/>
    </location>
</feature>